<name>A0A5J5ENB9_9PEZI</name>
<dbReference type="Gene3D" id="3.40.50.12780">
    <property type="entry name" value="N-terminal domain of ligase-like"/>
    <property type="match status" value="1"/>
</dbReference>
<reference evidence="1 2" key="1">
    <citation type="submission" date="2019-09" db="EMBL/GenBank/DDBJ databases">
        <title>Draft genome of the ectomycorrhizal ascomycete Sphaerosporella brunnea.</title>
        <authorList>
            <consortium name="DOE Joint Genome Institute"/>
            <person name="Benucci G.M."/>
            <person name="Marozzi G."/>
            <person name="Antonielli L."/>
            <person name="Sanchez S."/>
            <person name="Marco P."/>
            <person name="Wang X."/>
            <person name="Falini L.B."/>
            <person name="Barry K."/>
            <person name="Haridas S."/>
            <person name="Lipzen A."/>
            <person name="Labutti K."/>
            <person name="Grigoriev I.V."/>
            <person name="Murat C."/>
            <person name="Martin F."/>
            <person name="Albertini E."/>
            <person name="Donnini D."/>
            <person name="Bonito G."/>
        </authorList>
    </citation>
    <scope>NUCLEOTIDE SEQUENCE [LARGE SCALE GENOMIC DNA]</scope>
    <source>
        <strain evidence="1 2">Sb_GMNB300</strain>
    </source>
</reference>
<proteinExistence type="predicted"/>
<organism evidence="1 2">
    <name type="scientific">Sphaerosporella brunnea</name>
    <dbReference type="NCBI Taxonomy" id="1250544"/>
    <lineage>
        <taxon>Eukaryota</taxon>
        <taxon>Fungi</taxon>
        <taxon>Dikarya</taxon>
        <taxon>Ascomycota</taxon>
        <taxon>Pezizomycotina</taxon>
        <taxon>Pezizomycetes</taxon>
        <taxon>Pezizales</taxon>
        <taxon>Pyronemataceae</taxon>
        <taxon>Sphaerosporella</taxon>
    </lineage>
</organism>
<dbReference type="InterPro" id="IPR042099">
    <property type="entry name" value="ANL_N_sf"/>
</dbReference>
<protein>
    <recommendedName>
        <fullName evidence="3">AMP-dependent synthetase/ligase domain-containing protein</fullName>
    </recommendedName>
</protein>
<dbReference type="AlphaFoldDB" id="A0A5J5ENB9"/>
<evidence type="ECO:0008006" key="3">
    <source>
        <dbReference type="Google" id="ProtNLM"/>
    </source>
</evidence>
<comment type="caution">
    <text evidence="1">The sequence shown here is derived from an EMBL/GenBank/DDBJ whole genome shotgun (WGS) entry which is preliminary data.</text>
</comment>
<gene>
    <name evidence="1" type="ORF">FN846DRAFT_207415</name>
</gene>
<dbReference type="EMBL" id="VXIS01000183">
    <property type="protein sequence ID" value="KAA8898497.1"/>
    <property type="molecule type" value="Genomic_DNA"/>
</dbReference>
<dbReference type="OrthoDB" id="10047078at2759"/>
<dbReference type="SUPFAM" id="SSF56801">
    <property type="entry name" value="Acetyl-CoA synthetase-like"/>
    <property type="match status" value="1"/>
</dbReference>
<keyword evidence="2" id="KW-1185">Reference proteome</keyword>
<dbReference type="PANTHER" id="PTHR43845:SF1">
    <property type="entry name" value="BLR5969 PROTEIN"/>
    <property type="match status" value="1"/>
</dbReference>
<dbReference type="InParanoid" id="A0A5J5ENB9"/>
<evidence type="ECO:0000313" key="1">
    <source>
        <dbReference type="EMBL" id="KAA8898497.1"/>
    </source>
</evidence>
<dbReference type="PANTHER" id="PTHR43845">
    <property type="entry name" value="BLR5969 PROTEIN"/>
    <property type="match status" value="1"/>
</dbReference>
<sequence length="458" mass="51081">MFTLDEILLRASTHPMYAHLLGDNHRNNEGESKIRLDDFPTVDKAHLISGFAKLLETDPTALHAAYLSPTGGTRWGSKQLYFVSDARENRLQRVEHAERVLRTLGVFTPTDIVVNLHGAGSMYRSLDLIGALIEYSGATDLSVGVVTTYDPVVLFTELFRANVVTGTASRVLEFAEYIAAHPEHFSKVATLTKVVYTSETMTRPQELFLRRVLKNVEWVASIYGSAEAGPWAATKPQRDVQPEIREWNEFVFDSELMVVEIMDPDGSTVLADSRAINTGGPDVEPEDSGSVGEIVLTSLSRARNPLVRYRTGDLGSLSRYVSPDAEGGSSSSLCCLRFRGRAPEKSFDLDGDYMDVAEFQQRVFSKTEYRVIEWQVIIDSFGEAGCKIRLEFRVVAEGGDEGRQEWEEKVQKDIVDNVVGPQIQVVVRKVDYTQLERGKVARKVVKVLDRRAGRIAGQ</sequence>
<evidence type="ECO:0000313" key="2">
    <source>
        <dbReference type="Proteomes" id="UP000326924"/>
    </source>
</evidence>
<dbReference type="Proteomes" id="UP000326924">
    <property type="component" value="Unassembled WGS sequence"/>
</dbReference>
<accession>A0A5J5ENB9</accession>